<sequence>MCHLKAANPCDHDAVSFNKSAGMRCKREGKILVSLAILLPTLFAFTGLVFDGGLIATDQWVQQHATDSAATAAALNLLAGRADQMSAVAADVVANGHALGAANVVVHRPPSEGAYQGDSNYVEVVTSDTYGSRFINLFGGLREHPMVTRSVAGVDSVNPGAAIVILDPDPAPLSIADLPTLLQNLGRLELQSLAVNQFELGPILSTVPLLSGVVNGLLQNELLQGVMEATAEILDEVVSNALSLHLPALTAGLEIEGLGCLEVDGSVHVNNTWGGVNERGKCVGIDFGYPHGIACMPLLSTTRLKAEHIRVVGGVDREWCYLPFETGESSPLQANRSPVPNPLEGLPSPLLSGGVGGVSAPDTDIVSVTLSASGAEVVLDEVLGGLSFLLQPLFDTVRDPIEHVLCNTTFSPGVYRSMTVIAPTGGVTFEPGVYVICGKNPVTEISLCLLGPIQAEGVMFYITDAAAFDSAGNFVDEASGDGDPPAHGTTDIVPSVVIAPLLPGGKLTGVNLPGSPLDEMLIFQHPTDRRPIVMECQQLIGNNDLAGTIYAKWGHVLLVGAAAEYDLKIAAGTARVVTLGTTRLAPKNLFSAAQDVFLVE</sequence>
<evidence type="ECO:0000313" key="4">
    <source>
        <dbReference type="Proteomes" id="UP000036367"/>
    </source>
</evidence>
<reference evidence="3" key="1">
    <citation type="submission" date="2015-05" db="EMBL/GenBank/DDBJ databases">
        <title>Permanent draft genome of Rhodopirellula islandicus K833.</title>
        <authorList>
            <person name="Kizina J."/>
            <person name="Richter M."/>
            <person name="Glockner F.O."/>
            <person name="Harder J."/>
        </authorList>
    </citation>
    <scope>NUCLEOTIDE SEQUENCE [LARGE SCALE GENOMIC DNA]</scope>
    <source>
        <strain evidence="3">K833</strain>
    </source>
</reference>
<keyword evidence="1" id="KW-1133">Transmembrane helix</keyword>
<dbReference type="STRING" id="595434.RISK_003094"/>
<dbReference type="AlphaFoldDB" id="A0A0J1BE65"/>
<keyword evidence="1" id="KW-0472">Membrane</keyword>
<dbReference type="InterPro" id="IPR028087">
    <property type="entry name" value="Tad_N"/>
</dbReference>
<accession>A0A0J1BE65</accession>
<keyword evidence="1 3" id="KW-0812">Transmembrane</keyword>
<evidence type="ECO:0000313" key="3">
    <source>
        <dbReference type="EMBL" id="KLU04826.1"/>
    </source>
</evidence>
<comment type="caution">
    <text evidence="3">The sequence shown here is derived from an EMBL/GenBank/DDBJ whole genome shotgun (WGS) entry which is preliminary data.</text>
</comment>
<keyword evidence="4" id="KW-1185">Reference proteome</keyword>
<dbReference type="Pfam" id="PF13400">
    <property type="entry name" value="Tad"/>
    <property type="match status" value="1"/>
</dbReference>
<proteinExistence type="predicted"/>
<name>A0A0J1BE65_RHOIS</name>
<evidence type="ECO:0000256" key="1">
    <source>
        <dbReference type="SAM" id="Phobius"/>
    </source>
</evidence>
<evidence type="ECO:0000259" key="2">
    <source>
        <dbReference type="Pfam" id="PF13400"/>
    </source>
</evidence>
<protein>
    <submittedName>
        <fullName evidence="3">Transmembrane protein</fullName>
    </submittedName>
</protein>
<gene>
    <name evidence="3" type="ORF">RISK_003094</name>
</gene>
<feature type="domain" description="Putative Flp pilus-assembly TadG-like N-terminal" evidence="2">
    <location>
        <begin position="29"/>
        <end position="74"/>
    </location>
</feature>
<dbReference type="PATRIC" id="fig|595434.4.peg.2950"/>
<feature type="transmembrane region" description="Helical" evidence="1">
    <location>
        <begin position="31"/>
        <end position="50"/>
    </location>
</feature>
<dbReference type="EMBL" id="LECT01000025">
    <property type="protein sequence ID" value="KLU04826.1"/>
    <property type="molecule type" value="Genomic_DNA"/>
</dbReference>
<organism evidence="3 4">
    <name type="scientific">Rhodopirellula islandica</name>
    <dbReference type="NCBI Taxonomy" id="595434"/>
    <lineage>
        <taxon>Bacteria</taxon>
        <taxon>Pseudomonadati</taxon>
        <taxon>Planctomycetota</taxon>
        <taxon>Planctomycetia</taxon>
        <taxon>Pirellulales</taxon>
        <taxon>Pirellulaceae</taxon>
        <taxon>Rhodopirellula</taxon>
    </lineage>
</organism>
<dbReference type="Proteomes" id="UP000036367">
    <property type="component" value="Unassembled WGS sequence"/>
</dbReference>